<proteinExistence type="predicted"/>
<accession>A0ABN0XU88</accession>
<dbReference type="GO" id="GO:0008168">
    <property type="term" value="F:methyltransferase activity"/>
    <property type="evidence" value="ECO:0007669"/>
    <property type="project" value="UniProtKB-KW"/>
</dbReference>
<comment type="caution">
    <text evidence="1">The sequence shown here is derived from an EMBL/GenBank/DDBJ whole genome shotgun (WGS) entry which is preliminary data.</text>
</comment>
<dbReference type="EMBL" id="BAAAEI010000029">
    <property type="protein sequence ID" value="GAA0372978.1"/>
    <property type="molecule type" value="Genomic_DNA"/>
</dbReference>
<protein>
    <submittedName>
        <fullName evidence="1">Class I SAM-dependent methyltransferase</fullName>
    </submittedName>
</protein>
<name>A0ABN0XU88_9ALTE</name>
<sequence>MTCPLCASQDSDFYHQDNRRDYWQCLHCRLVYVDPAHRLTPEAEKAIYDLHENLPDDPGYLRFLSRLAQPLMDVLHAGAKGLDYGCGPSPVLAELLTQNGYPTKGYDPFYFPTQPQSRYDFISCTEAIEHFYQPGKVIGDWMTLLRPGGLLAIMTKRVLSKERFANWHYKNDQTHVCFFSEETFQWLADYYSLRLQIVAADVVFLHSDKV</sequence>
<dbReference type="Pfam" id="PF13489">
    <property type="entry name" value="Methyltransf_23"/>
    <property type="match status" value="1"/>
</dbReference>
<evidence type="ECO:0000313" key="2">
    <source>
        <dbReference type="Proteomes" id="UP001501757"/>
    </source>
</evidence>
<dbReference type="GO" id="GO:0032259">
    <property type="term" value="P:methylation"/>
    <property type="evidence" value="ECO:0007669"/>
    <property type="project" value="UniProtKB-KW"/>
</dbReference>
<evidence type="ECO:0000313" key="1">
    <source>
        <dbReference type="EMBL" id="GAA0372978.1"/>
    </source>
</evidence>
<dbReference type="RefSeq" id="WP_216362497.1">
    <property type="nucleotide sequence ID" value="NZ_BAAAEI010000029.1"/>
</dbReference>
<gene>
    <name evidence="1" type="ORF">GCM10009092_41540</name>
</gene>
<keyword evidence="2" id="KW-1185">Reference proteome</keyword>
<organism evidence="1 2">
    <name type="scientific">Bowmanella denitrificans</name>
    <dbReference type="NCBI Taxonomy" id="366582"/>
    <lineage>
        <taxon>Bacteria</taxon>
        <taxon>Pseudomonadati</taxon>
        <taxon>Pseudomonadota</taxon>
        <taxon>Gammaproteobacteria</taxon>
        <taxon>Alteromonadales</taxon>
        <taxon>Alteromonadaceae</taxon>
        <taxon>Bowmanella</taxon>
    </lineage>
</organism>
<keyword evidence="1" id="KW-0489">Methyltransferase</keyword>
<keyword evidence="1" id="KW-0808">Transferase</keyword>
<dbReference type="Proteomes" id="UP001501757">
    <property type="component" value="Unassembled WGS sequence"/>
</dbReference>
<reference evidence="1 2" key="1">
    <citation type="journal article" date="2019" name="Int. J. Syst. Evol. Microbiol.">
        <title>The Global Catalogue of Microorganisms (GCM) 10K type strain sequencing project: providing services to taxonomists for standard genome sequencing and annotation.</title>
        <authorList>
            <consortium name="The Broad Institute Genomics Platform"/>
            <consortium name="The Broad Institute Genome Sequencing Center for Infectious Disease"/>
            <person name="Wu L."/>
            <person name="Ma J."/>
        </authorList>
    </citation>
    <scope>NUCLEOTIDE SEQUENCE [LARGE SCALE GENOMIC DNA]</scope>
    <source>
        <strain evidence="1 2">JCM 13378</strain>
    </source>
</reference>